<dbReference type="InterPro" id="IPR052552">
    <property type="entry name" value="YeaO-like"/>
</dbReference>
<dbReference type="RefSeq" id="WP_207978898.1">
    <property type="nucleotide sequence ID" value="NZ_JAGDEL010000009.1"/>
</dbReference>
<dbReference type="EMBL" id="JAGDEL010000009">
    <property type="protein sequence ID" value="MBO1512648.1"/>
    <property type="molecule type" value="Genomic_DNA"/>
</dbReference>
<reference evidence="2 3" key="1">
    <citation type="submission" date="2021-03" db="EMBL/GenBank/DDBJ databases">
        <title>Whole genome sequence of Metabacillus bambusae BG109.</title>
        <authorList>
            <person name="Jeong J.W."/>
        </authorList>
    </citation>
    <scope>NUCLEOTIDE SEQUENCE [LARGE SCALE GENOMIC DNA]</scope>
    <source>
        <strain evidence="2 3">BG109</strain>
    </source>
</reference>
<dbReference type="Proteomes" id="UP000663981">
    <property type="component" value="Unassembled WGS sequence"/>
</dbReference>
<feature type="coiled-coil region" evidence="1">
    <location>
        <begin position="65"/>
        <end position="92"/>
    </location>
</feature>
<dbReference type="PANTHER" id="PTHR36849">
    <property type="entry name" value="CYTOPLASMIC PROTEIN-RELATED"/>
    <property type="match status" value="1"/>
</dbReference>
<gene>
    <name evidence="2" type="ORF">I7822_13315</name>
</gene>
<name>A0ABS3N428_9BACI</name>
<evidence type="ECO:0000256" key="1">
    <source>
        <dbReference type="SAM" id="Coils"/>
    </source>
</evidence>
<comment type="caution">
    <text evidence="2">The sequence shown here is derived from an EMBL/GenBank/DDBJ whole genome shotgun (WGS) entry which is preliminary data.</text>
</comment>
<dbReference type="Pfam" id="PF22752">
    <property type="entry name" value="DUF488-N3i"/>
    <property type="match status" value="1"/>
</dbReference>
<protein>
    <submittedName>
        <fullName evidence="2">DUF488 family protein</fullName>
    </submittedName>
</protein>
<keyword evidence="3" id="KW-1185">Reference proteome</keyword>
<proteinExistence type="predicted"/>
<keyword evidence="1" id="KW-0175">Coiled coil</keyword>
<evidence type="ECO:0000313" key="2">
    <source>
        <dbReference type="EMBL" id="MBO1512648.1"/>
    </source>
</evidence>
<sequence>MPVTIKRIYDEVCKDDGVRVLVDRLWPRGLAREKVKIDYWMKHVAPSTHLRKWFYHDPVKFCEFKERYIEELMNEKEKNSQLEELKNLVAENRNVTLIYSAKDQKHNQAVVLKEILERQKKTR</sequence>
<dbReference type="PANTHER" id="PTHR36849:SF1">
    <property type="entry name" value="CYTOPLASMIC PROTEIN"/>
    <property type="match status" value="1"/>
</dbReference>
<accession>A0ABS3N428</accession>
<evidence type="ECO:0000313" key="3">
    <source>
        <dbReference type="Proteomes" id="UP000663981"/>
    </source>
</evidence>
<organism evidence="2 3">
    <name type="scientific">Metabacillus bambusae</name>
    <dbReference type="NCBI Taxonomy" id="2795218"/>
    <lineage>
        <taxon>Bacteria</taxon>
        <taxon>Bacillati</taxon>
        <taxon>Bacillota</taxon>
        <taxon>Bacilli</taxon>
        <taxon>Bacillales</taxon>
        <taxon>Bacillaceae</taxon>
        <taxon>Metabacillus</taxon>
    </lineage>
</organism>